<sequence length="534" mass="59748">MADTEGGPEEVPANALNEEVDHHALFGPICFFNIPMEFVLARLDAYRARGQDAVEGDADQPTNKERKKHHSKKSKQSVPEGSPSTEKRTKKSAKQAQEGGEGQAPAKPEDETKSENSEKKKKNKKTVVVAVEDAKDGKDSTDHLQTNASSKTRKSTLLMCDNAAAVALGNLLAIQRGVSSKADGREEAEEGQWLEEIEDEELDQILAKAQNSEQRVAELRSVISETASKAFEGYSDELTTLTQDKAIIVGTADEDKVIAVEQKEAQENIAACVAQQKELQQQQQRLLLYEQVVRKRILDELEWREAKLKVLRRQAEKQDLNRQDHLLKLVRECECRMEALMGRRKARLSSVYGLLKKEGEYTAVSRRTEDPKSNGRNNFIPMGKSYRVEWLRAPQPLKMQIDFCRALKDKVPPGRYLVAVSIWTRIGGTRLRWNGLPSIEERLLQDAAERKQSKLSIAGLPNVGKESSGGNETFVGTAAAVTQSVEFTANFSDECLRQDGYFHVHSWLAVKEDSVFIRTFKKVFCGSLSHGNPQ</sequence>
<feature type="region of interest" description="Disordered" evidence="2">
    <location>
        <begin position="53"/>
        <end position="127"/>
    </location>
</feature>
<feature type="compositionally biased region" description="Basic and acidic residues" evidence="2">
    <location>
        <begin position="107"/>
        <end position="118"/>
    </location>
</feature>
<feature type="compositionally biased region" description="Basic residues" evidence="2">
    <location>
        <begin position="65"/>
        <end position="75"/>
    </location>
</feature>
<dbReference type="InterPro" id="IPR031390">
    <property type="entry name" value="OFCC1"/>
</dbReference>
<gene>
    <name evidence="3" type="ORF">EMWEY_00018330</name>
</gene>
<name>U6LWS8_EIMMA</name>
<dbReference type="GeneID" id="25335819"/>
<dbReference type="EMBL" id="HG718932">
    <property type="protein sequence ID" value="CDJ56412.1"/>
    <property type="molecule type" value="Genomic_DNA"/>
</dbReference>
<feature type="coiled-coil region" evidence="1">
    <location>
        <begin position="262"/>
        <end position="318"/>
    </location>
</feature>
<dbReference type="VEuPathDB" id="ToxoDB:EMWEY_00018330"/>
<proteinExistence type="predicted"/>
<dbReference type="PANTHER" id="PTHR33862:SF3">
    <property type="entry name" value="OROFACIAL CLEFT 1 CANDIDATE GENE 1 PROTEIN"/>
    <property type="match status" value="1"/>
</dbReference>
<reference evidence="3" key="1">
    <citation type="submission" date="2013-10" db="EMBL/GenBank/DDBJ databases">
        <title>Genomic analysis of the causative agents of coccidiosis in chickens.</title>
        <authorList>
            <person name="Reid A.J."/>
            <person name="Blake D."/>
            <person name="Billington K."/>
            <person name="Browne H."/>
            <person name="Dunn M."/>
            <person name="Hung S."/>
            <person name="Kawahara F."/>
            <person name="Miranda-Saavedra D."/>
            <person name="Mourier T."/>
            <person name="Nagra H."/>
            <person name="Otto T.D."/>
            <person name="Rawlings N."/>
            <person name="Sanchez A."/>
            <person name="Sanders M."/>
            <person name="Subramaniam C."/>
            <person name="Tay Y."/>
            <person name="Dear P."/>
            <person name="Doerig C."/>
            <person name="Gruber A."/>
            <person name="Parkinson J."/>
            <person name="Shirley M."/>
            <person name="Wan K.L."/>
            <person name="Berriman M."/>
            <person name="Tomley F."/>
            <person name="Pain A."/>
        </authorList>
    </citation>
    <scope>NUCLEOTIDE SEQUENCE [LARGE SCALE GENOMIC DNA]</scope>
    <source>
        <strain evidence="3">Weybridge</strain>
    </source>
</reference>
<dbReference type="OrthoDB" id="347244at2759"/>
<keyword evidence="4" id="KW-1185">Reference proteome</keyword>
<dbReference type="OMA" id="RECECRM"/>
<reference evidence="3" key="2">
    <citation type="submission" date="2013-10" db="EMBL/GenBank/DDBJ databases">
        <authorList>
            <person name="Aslett M."/>
        </authorList>
    </citation>
    <scope>NUCLEOTIDE SEQUENCE [LARGE SCALE GENOMIC DNA]</scope>
    <source>
        <strain evidence="3">Weybridge</strain>
    </source>
</reference>
<evidence type="ECO:0000313" key="4">
    <source>
        <dbReference type="Proteomes" id="UP000030763"/>
    </source>
</evidence>
<organism evidence="3 4">
    <name type="scientific">Eimeria maxima</name>
    <name type="common">Coccidian parasite</name>
    <dbReference type="NCBI Taxonomy" id="5804"/>
    <lineage>
        <taxon>Eukaryota</taxon>
        <taxon>Sar</taxon>
        <taxon>Alveolata</taxon>
        <taxon>Apicomplexa</taxon>
        <taxon>Conoidasida</taxon>
        <taxon>Coccidia</taxon>
        <taxon>Eucoccidiorida</taxon>
        <taxon>Eimeriorina</taxon>
        <taxon>Eimeriidae</taxon>
        <taxon>Eimeria</taxon>
    </lineage>
</organism>
<dbReference type="RefSeq" id="XP_013333063.1">
    <property type="nucleotide sequence ID" value="XM_013477609.1"/>
</dbReference>
<evidence type="ECO:0000256" key="2">
    <source>
        <dbReference type="SAM" id="MobiDB-lite"/>
    </source>
</evidence>
<protein>
    <submittedName>
        <fullName evidence="3">Uncharacterized protein</fullName>
    </submittedName>
</protein>
<dbReference type="Proteomes" id="UP000030763">
    <property type="component" value="Unassembled WGS sequence"/>
</dbReference>
<dbReference type="AlphaFoldDB" id="U6LWS8"/>
<dbReference type="PANTHER" id="PTHR33862">
    <property type="entry name" value="OROFACIAL CLEFT 1 CANDIDATE GENE 1 PROTEIN"/>
    <property type="match status" value="1"/>
</dbReference>
<evidence type="ECO:0000313" key="3">
    <source>
        <dbReference type="EMBL" id="CDJ56412.1"/>
    </source>
</evidence>
<evidence type="ECO:0000256" key="1">
    <source>
        <dbReference type="SAM" id="Coils"/>
    </source>
</evidence>
<keyword evidence="1" id="KW-0175">Coiled coil</keyword>
<accession>U6LWS8</accession>